<dbReference type="Proteomes" id="UP000231791">
    <property type="component" value="Chromosome"/>
</dbReference>
<evidence type="ECO:0000313" key="1">
    <source>
        <dbReference type="EMBL" id="ATZ23568.1"/>
    </source>
</evidence>
<gene>
    <name evidence="1" type="ORF">SLAV_08485</name>
</gene>
<protein>
    <submittedName>
        <fullName evidence="1">Uncharacterized protein</fullName>
    </submittedName>
</protein>
<dbReference type="RefSeq" id="WP_030237409.1">
    <property type="nucleotide sequence ID" value="NZ_CP024985.1"/>
</dbReference>
<sequence length="426" mass="45741">MSVKTSAFRAASIVTAACAASLVLSVMPAHADSIQASSASVSSTGSLGNNAAPGGKVSRTQAISRAQVWVDKQVPYSTNGLTSPYSWWSDDRTGGRYRQDCSGFVSMAWQLSYSRTTYDLPDVSTQISKWDLQPGDILNSNDHVVLFAGWRDKSAGTFNYYQESSRSRPTNYNTDGNLYGATLSSHPTSSYSALRYKNITDDVANGGDLPVAGNWDGGPAGNVGVWRDGKFHLRNDDGSLAYVDWGQAGDLPVSANWDGAGPDNVGVFRPSTGQFHLRMDDGSLKILDWGQAGDTPVAGNWDGGPAANIGIWRNGTFHLRNDDGSLLKIDWGQAGDLPVTGNWDGAGPDNLGVFRPSTGQFHLRMDDGSLKILDWGQAGDLPVSANWDGGNNSPAANIGIWRPSEARFHLRNDDGTLAYLDWGQPR</sequence>
<evidence type="ECO:0000313" key="2">
    <source>
        <dbReference type="Proteomes" id="UP000231791"/>
    </source>
</evidence>
<proteinExistence type="predicted"/>
<dbReference type="KEGG" id="slx:SLAV_08485"/>
<dbReference type="OrthoDB" id="9815928at2"/>
<keyword evidence="2" id="KW-1185">Reference proteome</keyword>
<dbReference type="SUPFAM" id="SSF54001">
    <property type="entry name" value="Cysteine proteinases"/>
    <property type="match status" value="1"/>
</dbReference>
<dbReference type="InterPro" id="IPR038765">
    <property type="entry name" value="Papain-like_cys_pep_sf"/>
</dbReference>
<organism evidence="1 2">
    <name type="scientific">Streptomyces lavendulae subsp. lavendulae</name>
    <dbReference type="NCBI Taxonomy" id="58340"/>
    <lineage>
        <taxon>Bacteria</taxon>
        <taxon>Bacillati</taxon>
        <taxon>Actinomycetota</taxon>
        <taxon>Actinomycetes</taxon>
        <taxon>Kitasatosporales</taxon>
        <taxon>Streptomycetaceae</taxon>
        <taxon>Streptomyces</taxon>
    </lineage>
</organism>
<dbReference type="Gene3D" id="3.90.1720.10">
    <property type="entry name" value="endopeptidase domain like (from Nostoc punctiforme)"/>
    <property type="match status" value="1"/>
</dbReference>
<dbReference type="EMBL" id="CP024985">
    <property type="protein sequence ID" value="ATZ23568.1"/>
    <property type="molecule type" value="Genomic_DNA"/>
</dbReference>
<dbReference type="AlphaFoldDB" id="A0A2K8PAR7"/>
<reference evidence="1 2" key="1">
    <citation type="submission" date="2017-11" db="EMBL/GenBank/DDBJ databases">
        <title>Complete genome sequence of Streptomyces lavendulae subsp. lavendulae CCM 3239 (formerly 'Streptomyces aureofaciens CCM 3239'), the producer of the angucycline-type antibiotic auricin.</title>
        <authorList>
            <person name="Busche T."/>
            <person name="Novakova R."/>
            <person name="Al'Dilaimi A."/>
            <person name="Homerova D."/>
            <person name="Feckova L."/>
            <person name="Rezuchova B."/>
            <person name="Mingyar E."/>
            <person name="Csolleiova D."/>
            <person name="Bekeova C."/>
            <person name="Winkler A."/>
            <person name="Sevcikova B."/>
            <person name="Kalinowski J."/>
            <person name="Kormanec J."/>
            <person name="Ruckert C."/>
        </authorList>
    </citation>
    <scope>NUCLEOTIDE SEQUENCE [LARGE SCALE GENOMIC DNA]</scope>
    <source>
        <strain evidence="1 2">CCM 3239</strain>
    </source>
</reference>
<dbReference type="GeneID" id="49382773"/>
<name>A0A2K8PAR7_STRLA</name>
<accession>A0A2K8PAR7</accession>